<dbReference type="GO" id="GO:0070573">
    <property type="term" value="F:metallodipeptidase activity"/>
    <property type="evidence" value="ECO:0007669"/>
    <property type="project" value="TreeGrafter"/>
</dbReference>
<dbReference type="PANTHER" id="PTHR43501">
    <property type="entry name" value="CYTOSOL NON-SPECIFIC DIPEPTIDASE"/>
    <property type="match status" value="1"/>
</dbReference>
<dbReference type="EC" id="3.4.13.18" evidence="10"/>
<dbReference type="GO" id="GO:0046872">
    <property type="term" value="F:metal ion binding"/>
    <property type="evidence" value="ECO:0007669"/>
    <property type="project" value="UniProtKB-KW"/>
</dbReference>
<evidence type="ECO:0000256" key="14">
    <source>
        <dbReference type="ARBA" id="ARBA00075285"/>
    </source>
</evidence>
<evidence type="ECO:0000256" key="13">
    <source>
        <dbReference type="ARBA" id="ARBA00071271"/>
    </source>
</evidence>
<comment type="catalytic activity">
    <reaction evidence="9">
        <text>Hydrolysis of dipeptides, preferentially hydrophobic dipeptides including prolyl amino acids.</text>
        <dbReference type="EC" id="3.4.13.18"/>
    </reaction>
</comment>
<dbReference type="NCBIfam" id="TIGR01893">
    <property type="entry name" value="aa-his-dipept"/>
    <property type="match status" value="1"/>
</dbReference>
<sequence length="505" mass="55055">MASTLKLDPALEGLEPIELWRQFDAIRRIPRPSLHEAGVRTHLVELACERGWESHMDEIGNLILRVPGRGRGQSSTPLAIQGHLDMVCEKRPEVVHDFMQDPISLIRDRVEFRGRERDILRAEGTTLGADNGIGCAAGLAIALTPEVDHPPLELLFTVDEERGMSGAMALTPEFLRARRLLNFDAEAEGHVYLSCAGGRELHAKWELDREERCSDDIALRVRVSHLRGGHSGVDIHEGRGNAIELLIQLLTAPEVELEGVRLSTCNGGGRPNAIPREAETWLWCARAHAQRFAGAIEAAGRRLRDRFAEIDPELSVTVEELPAAELDAVPGPVAAVTSRAILESLAQQSNGVLAWSSVIPGLVESSNNIGSITTEGDTMTLVCMARSSKHGAIEAFQERCERSLEASSAAVSFCHAFPGWEANVDAELVQRAQGVYEDLFGRPVKLEAIHAGLECGVLGDRIPGLEMISFGPDIFDAHTPNESVVTESVTNFWHFAKGLVAALCD</sequence>
<evidence type="ECO:0000256" key="9">
    <source>
        <dbReference type="ARBA" id="ARBA00036421"/>
    </source>
</evidence>
<comment type="cofactor">
    <cofactor evidence="2">
        <name>Zn(2+)</name>
        <dbReference type="ChEBI" id="CHEBI:29105"/>
    </cofactor>
</comment>
<evidence type="ECO:0000256" key="4">
    <source>
        <dbReference type="ARBA" id="ARBA00022723"/>
    </source>
</evidence>
<dbReference type="eggNOG" id="COG2195">
    <property type="taxonomic scope" value="Bacteria"/>
</dbReference>
<evidence type="ECO:0000256" key="17">
    <source>
        <dbReference type="ARBA" id="ARBA00078074"/>
    </source>
</evidence>
<dbReference type="FunFam" id="3.40.630.10:FF:000015">
    <property type="entry name" value="Aminoacyl-histidine dipeptidase PepD"/>
    <property type="match status" value="1"/>
</dbReference>
<evidence type="ECO:0000256" key="1">
    <source>
        <dbReference type="ARBA" id="ARBA00001941"/>
    </source>
</evidence>
<dbReference type="InterPro" id="IPR011650">
    <property type="entry name" value="Peptidase_M20_dimer"/>
</dbReference>
<accession>A6G6K9</accession>
<dbReference type="GO" id="GO:0006508">
    <property type="term" value="P:proteolysis"/>
    <property type="evidence" value="ECO:0007669"/>
    <property type="project" value="UniProtKB-KW"/>
</dbReference>
<evidence type="ECO:0000256" key="16">
    <source>
        <dbReference type="ARBA" id="ARBA00077688"/>
    </source>
</evidence>
<dbReference type="OrthoDB" id="9773892at2"/>
<organism evidence="19 20">
    <name type="scientific">Plesiocystis pacifica SIR-1</name>
    <dbReference type="NCBI Taxonomy" id="391625"/>
    <lineage>
        <taxon>Bacteria</taxon>
        <taxon>Pseudomonadati</taxon>
        <taxon>Myxococcota</taxon>
        <taxon>Polyangia</taxon>
        <taxon>Nannocystales</taxon>
        <taxon>Nannocystaceae</taxon>
        <taxon>Plesiocystis</taxon>
    </lineage>
</organism>
<dbReference type="Pfam" id="PF01546">
    <property type="entry name" value="Peptidase_M20"/>
    <property type="match status" value="1"/>
</dbReference>
<name>A6G6K9_9BACT</name>
<feature type="domain" description="Peptidase M20 dimerisation" evidence="18">
    <location>
        <begin position="227"/>
        <end position="306"/>
    </location>
</feature>
<keyword evidence="4" id="KW-0479">Metal-binding</keyword>
<dbReference type="PANTHER" id="PTHR43501:SF1">
    <property type="entry name" value="CYTOSOL NON-SPECIFIC DIPEPTIDASE"/>
    <property type="match status" value="1"/>
</dbReference>
<dbReference type="Gene3D" id="3.40.630.10">
    <property type="entry name" value="Zn peptidases"/>
    <property type="match status" value="2"/>
</dbReference>
<dbReference type="FunFam" id="3.40.630.10:FF:000018">
    <property type="entry name" value="Aminoacyl-histidine dipeptidase PepD"/>
    <property type="match status" value="1"/>
</dbReference>
<evidence type="ECO:0000313" key="19">
    <source>
        <dbReference type="EMBL" id="EDM78486.1"/>
    </source>
</evidence>
<dbReference type="SUPFAM" id="SSF53187">
    <property type="entry name" value="Zn-dependent exopeptidases"/>
    <property type="match status" value="1"/>
</dbReference>
<dbReference type="InterPro" id="IPR001160">
    <property type="entry name" value="Peptidase_M20C"/>
</dbReference>
<evidence type="ECO:0000256" key="8">
    <source>
        <dbReference type="ARBA" id="ARBA00023285"/>
    </source>
</evidence>
<evidence type="ECO:0000256" key="5">
    <source>
        <dbReference type="ARBA" id="ARBA00022801"/>
    </source>
</evidence>
<keyword evidence="6" id="KW-0862">Zinc</keyword>
<dbReference type="PRINTS" id="PR00934">
    <property type="entry name" value="XHISDIPTASE"/>
</dbReference>
<evidence type="ECO:0000256" key="10">
    <source>
        <dbReference type="ARBA" id="ARBA00038976"/>
    </source>
</evidence>
<keyword evidence="8" id="KW-0170">Cobalt</keyword>
<dbReference type="GO" id="GO:0005829">
    <property type="term" value="C:cytosol"/>
    <property type="evidence" value="ECO:0007669"/>
    <property type="project" value="TreeGrafter"/>
</dbReference>
<evidence type="ECO:0000256" key="12">
    <source>
        <dbReference type="ARBA" id="ARBA00061423"/>
    </source>
</evidence>
<gene>
    <name evidence="19" type="ORF">PPSIR1_33264</name>
</gene>
<keyword evidence="20" id="KW-1185">Reference proteome</keyword>
<protein>
    <recommendedName>
        <fullName evidence="13">Cytosol non-specific dipeptidase</fullName>
        <ecNumber evidence="10">3.4.13.18</ecNumber>
    </recommendedName>
    <alternativeName>
        <fullName evidence="16">Aminoacyl-histidine dipeptidase</fullName>
    </alternativeName>
    <alternativeName>
        <fullName evidence="15">Beta-alanyl-histidine dipeptidase</fullName>
    </alternativeName>
    <alternativeName>
        <fullName evidence="14">Carnosinase</fullName>
    </alternativeName>
    <alternativeName>
        <fullName evidence="11">Peptidase D</fullName>
    </alternativeName>
    <alternativeName>
        <fullName evidence="17">Xaa-His dipeptidase</fullName>
    </alternativeName>
</protein>
<evidence type="ECO:0000313" key="20">
    <source>
        <dbReference type="Proteomes" id="UP000005801"/>
    </source>
</evidence>
<keyword evidence="7" id="KW-0482">Metalloprotease</keyword>
<comment type="caution">
    <text evidence="19">The sequence shown here is derived from an EMBL/GenBank/DDBJ whole genome shotgun (WGS) entry which is preliminary data.</text>
</comment>
<dbReference type="RefSeq" id="WP_006972358.1">
    <property type="nucleotide sequence ID" value="NZ_ABCS01000030.1"/>
</dbReference>
<keyword evidence="5" id="KW-0378">Hydrolase</keyword>
<reference evidence="19 20" key="1">
    <citation type="submission" date="2007-06" db="EMBL/GenBank/DDBJ databases">
        <authorList>
            <person name="Shimkets L."/>
            <person name="Ferriera S."/>
            <person name="Johnson J."/>
            <person name="Kravitz S."/>
            <person name="Beeson K."/>
            <person name="Sutton G."/>
            <person name="Rogers Y.-H."/>
            <person name="Friedman R."/>
            <person name="Frazier M."/>
            <person name="Venter J.C."/>
        </authorList>
    </citation>
    <scope>NUCLEOTIDE SEQUENCE [LARGE SCALE GENOMIC DNA]</scope>
    <source>
        <strain evidence="19 20">SIR-1</strain>
    </source>
</reference>
<dbReference type="AlphaFoldDB" id="A6G6K9"/>
<evidence type="ECO:0000256" key="15">
    <source>
        <dbReference type="ARBA" id="ARBA00076004"/>
    </source>
</evidence>
<dbReference type="PIRSF" id="PIRSF016599">
    <property type="entry name" value="Xaa-His_dipept"/>
    <property type="match status" value="1"/>
</dbReference>
<evidence type="ECO:0000256" key="6">
    <source>
        <dbReference type="ARBA" id="ARBA00022833"/>
    </source>
</evidence>
<proteinExistence type="inferred from homology"/>
<evidence type="ECO:0000256" key="7">
    <source>
        <dbReference type="ARBA" id="ARBA00023049"/>
    </source>
</evidence>
<dbReference type="STRING" id="391625.PPSIR1_33264"/>
<comment type="cofactor">
    <cofactor evidence="1">
        <name>Co(2+)</name>
        <dbReference type="ChEBI" id="CHEBI:48828"/>
    </cofactor>
</comment>
<dbReference type="InterPro" id="IPR002933">
    <property type="entry name" value="Peptidase_M20"/>
</dbReference>
<dbReference type="Pfam" id="PF07687">
    <property type="entry name" value="M20_dimer"/>
    <property type="match status" value="1"/>
</dbReference>
<evidence type="ECO:0000256" key="3">
    <source>
        <dbReference type="ARBA" id="ARBA00022670"/>
    </source>
</evidence>
<evidence type="ECO:0000259" key="18">
    <source>
        <dbReference type="Pfam" id="PF07687"/>
    </source>
</evidence>
<evidence type="ECO:0000256" key="11">
    <source>
        <dbReference type="ARBA" id="ARBA00044252"/>
    </source>
</evidence>
<keyword evidence="3" id="KW-0645">Protease</keyword>
<comment type="similarity">
    <text evidence="12">Belongs to the peptidase M20C family.</text>
</comment>
<dbReference type="EMBL" id="ABCS01000030">
    <property type="protein sequence ID" value="EDM78486.1"/>
    <property type="molecule type" value="Genomic_DNA"/>
</dbReference>
<dbReference type="Proteomes" id="UP000005801">
    <property type="component" value="Unassembled WGS sequence"/>
</dbReference>
<evidence type="ECO:0000256" key="2">
    <source>
        <dbReference type="ARBA" id="ARBA00001947"/>
    </source>
</evidence>